<reference evidence="1 2" key="1">
    <citation type="journal article" date="2020" name="Arch. Microbiol.">
        <title>Bradyrhizobium campsiandrae sp. nov., a nitrogen-fixing bacterial strain isolated from a native leguminous tree from the Amazon adapted to flooded conditions.</title>
        <authorList>
            <person name="Cabral Michel D."/>
            <person name="Martins da Costa E."/>
            <person name="Azarias Guimaraes A."/>
            <person name="Soares de Carvalho T."/>
            <person name="Santos de Castro Caputo P."/>
            <person name="Willems A."/>
            <person name="de Souza Moreira F.M."/>
        </authorList>
    </citation>
    <scope>NUCLEOTIDE SEQUENCE [LARGE SCALE GENOMIC DNA]</scope>
    <source>
        <strain evidence="2">INPA 384B</strain>
    </source>
</reference>
<comment type="caution">
    <text evidence="1">The sequence shown here is derived from an EMBL/GenBank/DDBJ whole genome shotgun (WGS) entry which is preliminary data.</text>
</comment>
<dbReference type="Proteomes" id="UP000639516">
    <property type="component" value="Unassembled WGS sequence"/>
</dbReference>
<evidence type="ECO:0000313" key="1">
    <source>
        <dbReference type="EMBL" id="MBC9983694.1"/>
    </source>
</evidence>
<dbReference type="RefSeq" id="WP_188096801.1">
    <property type="nucleotide sequence ID" value="NZ_JAANIH010000004.1"/>
</dbReference>
<organism evidence="1 2">
    <name type="scientific">Bradyrhizobium campsiandrae</name>
    <dbReference type="NCBI Taxonomy" id="1729892"/>
    <lineage>
        <taxon>Bacteria</taxon>
        <taxon>Pseudomonadati</taxon>
        <taxon>Pseudomonadota</taxon>
        <taxon>Alphaproteobacteria</taxon>
        <taxon>Hyphomicrobiales</taxon>
        <taxon>Nitrobacteraceae</taxon>
        <taxon>Bradyrhizobium</taxon>
    </lineage>
</organism>
<name>A0ABR7UHX9_9BRAD</name>
<protein>
    <submittedName>
        <fullName evidence="1">DUF4865 family protein</fullName>
    </submittedName>
</protein>
<proteinExistence type="predicted"/>
<dbReference type="Pfam" id="PF16157">
    <property type="entry name" value="DUF4865"/>
    <property type="match status" value="1"/>
</dbReference>
<sequence>MTIAHYIHRLPADYDIGLIRSRARERGALWNDVPELHFKGFLLRERGRYGAIASSYSSLYLWRTDEAFRNFLVSGRYKVVTDSFGRADIQTRFSLDARRGRASDARFIYKQELSIPIDTDLTAAFAAEIARNREVAAQPGAVAAILGLDPQSWTFTRILLSEREPAGESDAVAYEVLHLARPLLDSLRSAGAR</sequence>
<gene>
    <name evidence="1" type="ORF">HA482_36495</name>
</gene>
<evidence type="ECO:0000313" key="2">
    <source>
        <dbReference type="Proteomes" id="UP000639516"/>
    </source>
</evidence>
<keyword evidence="2" id="KW-1185">Reference proteome</keyword>
<dbReference type="InterPro" id="IPR032349">
    <property type="entry name" value="DUF4865"/>
</dbReference>
<accession>A0ABR7UHX9</accession>
<dbReference type="EMBL" id="JAATTO010000077">
    <property type="protein sequence ID" value="MBC9983694.1"/>
    <property type="molecule type" value="Genomic_DNA"/>
</dbReference>